<dbReference type="GeneID" id="87813091"/>
<keyword evidence="2" id="KW-0812">Transmembrane</keyword>
<feature type="region of interest" description="Disordered" evidence="1">
    <location>
        <begin position="416"/>
        <end position="443"/>
    </location>
</feature>
<sequence length="443" mass="46136">MTTTFKVKELPSFPTAWTAPSSCFATTNYYRVLLGSGYFSNMYGTPTPVGTGIWPTGDCWPPSSTPRIPYVTDGGCPTGFTRACATAGPDYKGKPMSTVTCCPSVTDNVFSFMCRDNQYGCHATATSGVVWTGVITDIGLATPTEEPVTRTPSLQEGIEAWGIKLISVSMNTLAAHHCSSLAFTDGTTIQVAPDSTSATTKPHPTSPSETANPTQSSSPDSGGLGTGGIVGVAIGTVAAVAILAFLAFFLYSRRKKANPNSSGSTWDQNSNHPSGGGPQYQYLPTGPAGNGGPASHNGSSAVDGQHTPYSQSHYAPSHQHQPSSVTGYYHPQQQHDGQTLSSAGHTLSSAGHTLSSAGHTLPTSHSPGNNGASAPYAVPPENKYVYQLDTNPNAQMLYSPEMDPHHNREYSQLAVPGAPQQGGTGTTGATGGVNLRPMSEMQA</sequence>
<comment type="caution">
    <text evidence="3">The sequence shown here is derived from an EMBL/GenBank/DDBJ whole genome shotgun (WGS) entry which is preliminary data.</text>
</comment>
<evidence type="ECO:0000256" key="2">
    <source>
        <dbReference type="SAM" id="Phobius"/>
    </source>
</evidence>
<reference evidence="3" key="1">
    <citation type="journal article" date="2023" name="Mol. Phylogenet. Evol.">
        <title>Genome-scale phylogeny and comparative genomics of the fungal order Sordariales.</title>
        <authorList>
            <person name="Hensen N."/>
            <person name="Bonometti L."/>
            <person name="Westerberg I."/>
            <person name="Brannstrom I.O."/>
            <person name="Guillou S."/>
            <person name="Cros-Aarteil S."/>
            <person name="Calhoun S."/>
            <person name="Haridas S."/>
            <person name="Kuo A."/>
            <person name="Mondo S."/>
            <person name="Pangilinan J."/>
            <person name="Riley R."/>
            <person name="LaButti K."/>
            <person name="Andreopoulos B."/>
            <person name="Lipzen A."/>
            <person name="Chen C."/>
            <person name="Yan M."/>
            <person name="Daum C."/>
            <person name="Ng V."/>
            <person name="Clum A."/>
            <person name="Steindorff A."/>
            <person name="Ohm R.A."/>
            <person name="Martin F."/>
            <person name="Silar P."/>
            <person name="Natvig D.O."/>
            <person name="Lalanne C."/>
            <person name="Gautier V."/>
            <person name="Ament-Velasquez S.L."/>
            <person name="Kruys A."/>
            <person name="Hutchinson M.I."/>
            <person name="Powell A.J."/>
            <person name="Barry K."/>
            <person name="Miller A.N."/>
            <person name="Grigoriev I.V."/>
            <person name="Debuchy R."/>
            <person name="Gladieux P."/>
            <person name="Hiltunen Thoren M."/>
            <person name="Johannesson H."/>
        </authorList>
    </citation>
    <scope>NUCLEOTIDE SEQUENCE</scope>
    <source>
        <strain evidence="3">CBS 141.50</strain>
    </source>
</reference>
<accession>A0AAN6V7W5</accession>
<keyword evidence="2" id="KW-1133">Transmembrane helix</keyword>
<gene>
    <name evidence="3" type="ORF">C8A04DRAFT_10135</name>
</gene>
<evidence type="ECO:0000313" key="4">
    <source>
        <dbReference type="Proteomes" id="UP001302676"/>
    </source>
</evidence>
<keyword evidence="2" id="KW-0472">Membrane</keyword>
<dbReference type="RefSeq" id="XP_062639460.1">
    <property type="nucleotide sequence ID" value="XM_062776478.1"/>
</dbReference>
<feature type="compositionally biased region" description="Polar residues" evidence="1">
    <location>
        <begin position="258"/>
        <end position="273"/>
    </location>
</feature>
<protein>
    <submittedName>
        <fullName evidence="3">Uncharacterized protein</fullName>
    </submittedName>
</protein>
<proteinExistence type="predicted"/>
<reference evidence="3" key="2">
    <citation type="submission" date="2023-05" db="EMBL/GenBank/DDBJ databases">
        <authorList>
            <consortium name="Lawrence Berkeley National Laboratory"/>
            <person name="Steindorff A."/>
            <person name="Hensen N."/>
            <person name="Bonometti L."/>
            <person name="Westerberg I."/>
            <person name="Brannstrom I.O."/>
            <person name="Guillou S."/>
            <person name="Cros-Aarteil S."/>
            <person name="Calhoun S."/>
            <person name="Haridas S."/>
            <person name="Kuo A."/>
            <person name="Mondo S."/>
            <person name="Pangilinan J."/>
            <person name="Riley R."/>
            <person name="Labutti K."/>
            <person name="Andreopoulos B."/>
            <person name="Lipzen A."/>
            <person name="Chen C."/>
            <person name="Yanf M."/>
            <person name="Daum C."/>
            <person name="Ng V."/>
            <person name="Clum A."/>
            <person name="Ohm R."/>
            <person name="Martin F."/>
            <person name="Silar P."/>
            <person name="Natvig D."/>
            <person name="Lalanne C."/>
            <person name="Gautier V."/>
            <person name="Ament-Velasquez S.L."/>
            <person name="Kruys A."/>
            <person name="Hutchinson M.I."/>
            <person name="Powell A.J."/>
            <person name="Barry K."/>
            <person name="Miller A.N."/>
            <person name="Grigoriev I.V."/>
            <person name="Debuchy R."/>
            <person name="Gladieux P."/>
            <person name="Thoren M.H."/>
            <person name="Johannesson H."/>
        </authorList>
    </citation>
    <scope>NUCLEOTIDE SEQUENCE</scope>
    <source>
        <strain evidence="3">CBS 141.50</strain>
    </source>
</reference>
<feature type="compositionally biased region" description="Polar residues" evidence="1">
    <location>
        <begin position="193"/>
        <end position="220"/>
    </location>
</feature>
<dbReference type="Proteomes" id="UP001302676">
    <property type="component" value="Unassembled WGS sequence"/>
</dbReference>
<evidence type="ECO:0000256" key="1">
    <source>
        <dbReference type="SAM" id="MobiDB-lite"/>
    </source>
</evidence>
<dbReference type="AlphaFoldDB" id="A0AAN6V7W5"/>
<feature type="compositionally biased region" description="Polar residues" evidence="1">
    <location>
        <begin position="296"/>
        <end position="372"/>
    </location>
</feature>
<feature type="region of interest" description="Disordered" evidence="1">
    <location>
        <begin position="193"/>
        <end position="222"/>
    </location>
</feature>
<feature type="region of interest" description="Disordered" evidence="1">
    <location>
        <begin position="258"/>
        <end position="378"/>
    </location>
</feature>
<evidence type="ECO:0000313" key="3">
    <source>
        <dbReference type="EMBL" id="KAK4146089.1"/>
    </source>
</evidence>
<dbReference type="EMBL" id="MU853564">
    <property type="protein sequence ID" value="KAK4146089.1"/>
    <property type="molecule type" value="Genomic_DNA"/>
</dbReference>
<feature type="transmembrane region" description="Helical" evidence="2">
    <location>
        <begin position="224"/>
        <end position="251"/>
    </location>
</feature>
<organism evidence="3 4">
    <name type="scientific">Dichotomopilus funicola</name>
    <dbReference type="NCBI Taxonomy" id="1934379"/>
    <lineage>
        <taxon>Eukaryota</taxon>
        <taxon>Fungi</taxon>
        <taxon>Dikarya</taxon>
        <taxon>Ascomycota</taxon>
        <taxon>Pezizomycotina</taxon>
        <taxon>Sordariomycetes</taxon>
        <taxon>Sordariomycetidae</taxon>
        <taxon>Sordariales</taxon>
        <taxon>Chaetomiaceae</taxon>
        <taxon>Dichotomopilus</taxon>
    </lineage>
</organism>
<keyword evidence="4" id="KW-1185">Reference proteome</keyword>
<feature type="compositionally biased region" description="Gly residues" evidence="1">
    <location>
        <begin position="420"/>
        <end position="431"/>
    </location>
</feature>
<name>A0AAN6V7W5_9PEZI</name>